<feature type="repeat" description="PPR" evidence="3">
    <location>
        <begin position="185"/>
        <end position="219"/>
    </location>
</feature>
<organism evidence="4">
    <name type="scientific">Triticum aestivum</name>
    <name type="common">Wheat</name>
    <dbReference type="NCBI Taxonomy" id="4565"/>
    <lineage>
        <taxon>Eukaryota</taxon>
        <taxon>Viridiplantae</taxon>
        <taxon>Streptophyta</taxon>
        <taxon>Embryophyta</taxon>
        <taxon>Tracheophyta</taxon>
        <taxon>Spermatophyta</taxon>
        <taxon>Magnoliopsida</taxon>
        <taxon>Liliopsida</taxon>
        <taxon>Poales</taxon>
        <taxon>Poaceae</taxon>
        <taxon>BOP clade</taxon>
        <taxon>Pooideae</taxon>
        <taxon>Triticodae</taxon>
        <taxon>Triticeae</taxon>
        <taxon>Triticinae</taxon>
        <taxon>Triticum</taxon>
    </lineage>
</organism>
<reference evidence="4" key="2">
    <citation type="submission" date="2018-10" db="UniProtKB">
        <authorList>
            <consortium name="EnsemblPlants"/>
        </authorList>
    </citation>
    <scope>IDENTIFICATION</scope>
</reference>
<dbReference type="Gramene" id="TraesCLE_scaffold_057188_01G000200.1">
    <property type="protein sequence ID" value="TraesCLE_scaffold_057188_01G000200.1"/>
    <property type="gene ID" value="TraesCLE_scaffold_057188_01G000200"/>
</dbReference>
<dbReference type="Proteomes" id="UP000019116">
    <property type="component" value="Chromosome 2D"/>
</dbReference>
<keyword evidence="2" id="KW-0809">Transit peptide</keyword>
<feature type="repeat" description="PPR" evidence="3">
    <location>
        <begin position="394"/>
        <end position="428"/>
    </location>
</feature>
<dbReference type="EnsemblPlants" id="TraesCS2D02G177000.1">
    <property type="protein sequence ID" value="TraesCS2D02G177000.1"/>
    <property type="gene ID" value="TraesCS2D02G177000"/>
</dbReference>
<dbReference type="SMR" id="A0A3B6DCR2"/>
<dbReference type="Pfam" id="PF13041">
    <property type="entry name" value="PPR_2"/>
    <property type="match status" value="5"/>
</dbReference>
<dbReference type="Gramene" id="TraesROB_scaffold_068349_01G000200.1">
    <property type="protein sequence ID" value="TraesROB_scaffold_068349_01G000200.1"/>
    <property type="gene ID" value="TraesROB_scaffold_068349_01G000200"/>
</dbReference>
<dbReference type="PROSITE" id="PS51375">
    <property type="entry name" value="PPR"/>
    <property type="match status" value="8"/>
</dbReference>
<dbReference type="InterPro" id="IPR011990">
    <property type="entry name" value="TPR-like_helical_dom_sf"/>
</dbReference>
<evidence type="ECO:0000256" key="2">
    <source>
        <dbReference type="ARBA" id="ARBA00022946"/>
    </source>
</evidence>
<feature type="repeat" description="PPR" evidence="3">
    <location>
        <begin position="238"/>
        <end position="272"/>
    </location>
</feature>
<dbReference type="Gramene" id="TraesCAD_scaffold_035438_01G000200.1">
    <property type="protein sequence ID" value="TraesCAD_scaffold_035438_01G000200.1"/>
    <property type="gene ID" value="TraesCAD_scaffold_035438_01G000200"/>
</dbReference>
<feature type="repeat" description="PPR" evidence="3">
    <location>
        <begin position="150"/>
        <end position="184"/>
    </location>
</feature>
<reference evidence="4" key="1">
    <citation type="submission" date="2018-08" db="EMBL/GenBank/DDBJ databases">
        <authorList>
            <person name="Rossello M."/>
        </authorList>
    </citation>
    <scope>NUCLEOTIDE SEQUENCE [LARGE SCALE GENOMIC DNA]</scope>
    <source>
        <strain evidence="4">cv. Chinese Spring</strain>
    </source>
</reference>
<dbReference type="Gramene" id="TraesCS2D03G0369000.1">
    <property type="protein sequence ID" value="TraesCS2D03G0369000.1.CDS"/>
    <property type="gene ID" value="TraesCS2D03G0369000"/>
</dbReference>
<feature type="repeat" description="PPR" evidence="3">
    <location>
        <begin position="289"/>
        <end position="323"/>
    </location>
</feature>
<protein>
    <recommendedName>
        <fullName evidence="6">Pentacotripeptide-repeat region of PRORP domain-containing protein</fullName>
    </recommendedName>
</protein>
<proteinExistence type="predicted"/>
<dbReference type="PANTHER" id="PTHR47933:SF30">
    <property type="entry name" value="PENTATRICOPEPTIDE REPEAT (PPR) SUPERFAMILY PROTEIN"/>
    <property type="match status" value="1"/>
</dbReference>
<evidence type="ECO:0008006" key="6">
    <source>
        <dbReference type="Google" id="ProtNLM"/>
    </source>
</evidence>
<keyword evidence="1" id="KW-0677">Repeat</keyword>
<feature type="repeat" description="PPR" evidence="3">
    <location>
        <begin position="359"/>
        <end position="393"/>
    </location>
</feature>
<dbReference type="PANTHER" id="PTHR47933">
    <property type="entry name" value="PENTATRICOPEPTIDE REPEAT-CONTAINING PROTEIN 1, MITOCHONDRIAL"/>
    <property type="match status" value="1"/>
</dbReference>
<dbReference type="AlphaFoldDB" id="A0A3B6DCR2"/>
<dbReference type="Pfam" id="PF01535">
    <property type="entry name" value="PPR"/>
    <property type="match status" value="1"/>
</dbReference>
<feature type="repeat" description="PPR" evidence="3">
    <location>
        <begin position="429"/>
        <end position="463"/>
    </location>
</feature>
<accession>A0A3B6DCR2</accession>
<dbReference type="InterPro" id="IPR002885">
    <property type="entry name" value="PPR_rpt"/>
</dbReference>
<dbReference type="Gene3D" id="1.25.40.10">
    <property type="entry name" value="Tetratricopeptide repeat domain"/>
    <property type="match status" value="4"/>
</dbReference>
<evidence type="ECO:0000256" key="3">
    <source>
        <dbReference type="PROSITE-ProRule" id="PRU00708"/>
    </source>
</evidence>
<keyword evidence="5" id="KW-1185">Reference proteome</keyword>
<dbReference type="NCBIfam" id="TIGR00756">
    <property type="entry name" value="PPR"/>
    <property type="match status" value="6"/>
</dbReference>
<evidence type="ECO:0000256" key="1">
    <source>
        <dbReference type="ARBA" id="ARBA00022737"/>
    </source>
</evidence>
<dbReference type="STRING" id="4565.A0A3B6DCR2"/>
<dbReference type="Gramene" id="TraesRN2D0100396500.1">
    <property type="protein sequence ID" value="TraesRN2D0100396500.1"/>
    <property type="gene ID" value="TraesRN2D0100396500"/>
</dbReference>
<sequence length="490" mass="55307">MHRAVLSFMRQALVKRSCPPALRLYSVACCLKSLDHQEPAGSFFFSEYKNPCLPPLITLAVRTSNWNKARKITFRECVNNLGGSMTLLQVHATAIRVFVELSMFEDALLTYIEAKKVGVELQLCNFLLKLCLEEAFELLCEMEMKGVKPNAVTYGTYLYGLCRTRHVSSAWNFLQMLCQRGYPRNSYCYNAVIHGFCHEDQVHKAMEVFDGMKKGGHSYLKEALGVFELMFEKGISPNIVTCTILVDSFSKEGMINEALLFLDKVRHLGIVPNLCMYRVIINGLCKVNKCDDVCIIIDGCVKALKLQEAFRLFHKMLDEGTKPNIFTYTSLINGLCHNDRLSEAVTLFKHMIWEGLTPDRILYTSLIACYCKRSNMKAALEIFREMEKGGLSADAFVYTCLIGGFSKVLAMDGAQWLMEEMINKGLTPTVVTYTDIIVGYFKTGDEKKAHMMYNSMLQAGITPDDKLSSMLGFGNDGDSFQDSLEEKDIS</sequence>
<evidence type="ECO:0000313" key="4">
    <source>
        <dbReference type="EnsemblPlants" id="TraesCS2D02G177000.1"/>
    </source>
</evidence>
<dbReference type="Gramene" id="TraesCS2D02G177000.1">
    <property type="protein sequence ID" value="TraesCS2D02G177000.1"/>
    <property type="gene ID" value="TraesCS2D02G177000"/>
</dbReference>
<dbReference type="Gramene" id="TraesWEE_scaffold_054248_01G000200.1">
    <property type="protein sequence ID" value="TraesWEE_scaffold_054248_01G000200.1"/>
    <property type="gene ID" value="TraesWEE_scaffold_054248_01G000200"/>
</dbReference>
<name>A0A3B6DCR2_WHEAT</name>
<dbReference type="OrthoDB" id="185373at2759"/>
<evidence type="ECO:0000313" key="5">
    <source>
        <dbReference type="Proteomes" id="UP000019116"/>
    </source>
</evidence>
<feature type="repeat" description="PPR" evidence="3">
    <location>
        <begin position="324"/>
        <end position="358"/>
    </location>
</feature>
<dbReference type="OMA" id="DGAHELW"/>
<dbReference type="InterPro" id="IPR051240">
    <property type="entry name" value="Mito_RNA-Proc/Resp"/>
</dbReference>